<dbReference type="Proteomes" id="UP000675431">
    <property type="component" value="Unassembled WGS sequence"/>
</dbReference>
<keyword evidence="2" id="KW-1185">Reference proteome</keyword>
<reference evidence="1 2" key="1">
    <citation type="submission" date="2021-04" db="EMBL/GenBank/DDBJ databases">
        <title>Allobacillus sp. nov. SKP8-2 isolated from shrimp paste.</title>
        <authorList>
            <person name="Tanasupawat S."/>
            <person name="Yiamsombat S."/>
            <person name="Kanchanasin P."/>
            <person name="Kuncharoen N."/>
        </authorList>
    </citation>
    <scope>NUCLEOTIDE SEQUENCE [LARGE SCALE GENOMIC DNA]</scope>
    <source>
        <strain evidence="1 2">SKP8-2</strain>
    </source>
</reference>
<name>A0A941CUV6_9BACI</name>
<protein>
    <submittedName>
        <fullName evidence="1">YolD-like family protein</fullName>
    </submittedName>
</protein>
<sequence>MHKDRGTMKWSSLMLPEHVEILQELWQEDRYEKKPTIDEQQMEWNEQLLQEAYINQSLIQVTHYNAGTYHKERLRVMYMEPSTRSIRFTDQQDDRKYISIENILQIE</sequence>
<evidence type="ECO:0000313" key="2">
    <source>
        <dbReference type="Proteomes" id="UP000675431"/>
    </source>
</evidence>
<accession>A0A941CUV6</accession>
<organism evidence="1 2">
    <name type="scientific">Allobacillus saliphilus</name>
    <dbReference type="NCBI Taxonomy" id="2912308"/>
    <lineage>
        <taxon>Bacteria</taxon>
        <taxon>Bacillati</taxon>
        <taxon>Bacillota</taxon>
        <taxon>Bacilli</taxon>
        <taxon>Bacillales</taxon>
        <taxon>Bacillaceae</taxon>
        <taxon>Allobacillus</taxon>
    </lineage>
</organism>
<dbReference type="PANTHER" id="PTHR40051">
    <property type="entry name" value="IG HYPOTHETICAL 15966"/>
    <property type="match status" value="1"/>
</dbReference>
<dbReference type="Pfam" id="PF08863">
    <property type="entry name" value="YolD"/>
    <property type="match status" value="1"/>
</dbReference>
<dbReference type="InterPro" id="IPR014962">
    <property type="entry name" value="YolD"/>
</dbReference>
<comment type="caution">
    <text evidence="1">The sequence shown here is derived from an EMBL/GenBank/DDBJ whole genome shotgun (WGS) entry which is preliminary data.</text>
</comment>
<dbReference type="AlphaFoldDB" id="A0A941CUV6"/>
<dbReference type="EMBL" id="JAGSIE010000006">
    <property type="protein sequence ID" value="MBR7552976.1"/>
    <property type="molecule type" value="Genomic_DNA"/>
</dbReference>
<evidence type="ECO:0000313" key="1">
    <source>
        <dbReference type="EMBL" id="MBR7552976.1"/>
    </source>
</evidence>
<dbReference type="RefSeq" id="WP_212367597.1">
    <property type="nucleotide sequence ID" value="NZ_JAGSIE010000006.1"/>
</dbReference>
<gene>
    <name evidence="1" type="ORF">KC820_02295</name>
</gene>
<proteinExistence type="predicted"/>
<dbReference type="PANTHER" id="PTHR40051:SF1">
    <property type="entry name" value="YOLD-LIKE FAMILY PROTEIN"/>
    <property type="match status" value="1"/>
</dbReference>